<evidence type="ECO:0000256" key="2">
    <source>
        <dbReference type="SAM" id="MobiDB-lite"/>
    </source>
</evidence>
<organism evidence="3 4">
    <name type="scientific">Orbilia brochopaga</name>
    <dbReference type="NCBI Taxonomy" id="3140254"/>
    <lineage>
        <taxon>Eukaryota</taxon>
        <taxon>Fungi</taxon>
        <taxon>Dikarya</taxon>
        <taxon>Ascomycota</taxon>
        <taxon>Pezizomycotina</taxon>
        <taxon>Orbiliomycetes</taxon>
        <taxon>Orbiliales</taxon>
        <taxon>Orbiliaceae</taxon>
        <taxon>Orbilia</taxon>
    </lineage>
</organism>
<proteinExistence type="predicted"/>
<keyword evidence="4" id="KW-1185">Reference proteome</keyword>
<feature type="compositionally biased region" description="Polar residues" evidence="2">
    <location>
        <begin position="7"/>
        <end position="20"/>
    </location>
</feature>
<name>A0AAV9U1K1_9PEZI</name>
<evidence type="ECO:0000313" key="3">
    <source>
        <dbReference type="EMBL" id="KAK6331125.1"/>
    </source>
</evidence>
<evidence type="ECO:0000313" key="4">
    <source>
        <dbReference type="Proteomes" id="UP001375240"/>
    </source>
</evidence>
<protein>
    <submittedName>
        <fullName evidence="3">Uncharacterized protein</fullName>
    </submittedName>
</protein>
<accession>A0AAV9U1K1</accession>
<dbReference type="EMBL" id="JAVHNQ010000016">
    <property type="protein sequence ID" value="KAK6331125.1"/>
    <property type="molecule type" value="Genomic_DNA"/>
</dbReference>
<feature type="coiled-coil region" evidence="1">
    <location>
        <begin position="29"/>
        <end position="56"/>
    </location>
</feature>
<comment type="caution">
    <text evidence="3">The sequence shown here is derived from an EMBL/GenBank/DDBJ whole genome shotgun (WGS) entry which is preliminary data.</text>
</comment>
<dbReference type="AlphaFoldDB" id="A0AAV9U1K1"/>
<gene>
    <name evidence="3" type="ORF">TWF696_003195</name>
</gene>
<feature type="region of interest" description="Disordered" evidence="2">
    <location>
        <begin position="1"/>
        <end position="20"/>
    </location>
</feature>
<evidence type="ECO:0000256" key="1">
    <source>
        <dbReference type="SAM" id="Coils"/>
    </source>
</evidence>
<dbReference type="Proteomes" id="UP001375240">
    <property type="component" value="Unassembled WGS sequence"/>
</dbReference>
<sequence length="141" mass="16224">MPFLEQNPDNGDMSSLQQSPDDVDVPALVARLEAATLRYRQEIEAMRQEVAVMQQEAYGMTELSELLRLDIEMTREETEELWQEIDLIELELELEQEQEAGFWNFQLIDEFILSVPKSGCKWALVNAGTWRVSGNYGLSHS</sequence>
<keyword evidence="1" id="KW-0175">Coiled coil</keyword>
<reference evidence="3 4" key="1">
    <citation type="submission" date="2019-10" db="EMBL/GenBank/DDBJ databases">
        <authorList>
            <person name="Palmer J.M."/>
        </authorList>
    </citation>
    <scope>NUCLEOTIDE SEQUENCE [LARGE SCALE GENOMIC DNA]</scope>
    <source>
        <strain evidence="3 4">TWF696</strain>
    </source>
</reference>